<evidence type="ECO:0000256" key="1">
    <source>
        <dbReference type="SAM" id="SignalP"/>
    </source>
</evidence>
<dbReference type="AlphaFoldDB" id="A0A7J6KTS4"/>
<keyword evidence="1" id="KW-0732">Signal</keyword>
<dbReference type="GO" id="GO:0003676">
    <property type="term" value="F:nucleic acid binding"/>
    <property type="evidence" value="ECO:0007669"/>
    <property type="project" value="InterPro"/>
</dbReference>
<dbReference type="SUPFAM" id="SSF53098">
    <property type="entry name" value="Ribonuclease H-like"/>
    <property type="match status" value="1"/>
</dbReference>
<keyword evidence="3" id="KW-1185">Reference proteome</keyword>
<gene>
    <name evidence="2" type="ORF">FOL47_001036</name>
</gene>
<evidence type="ECO:0000313" key="3">
    <source>
        <dbReference type="Proteomes" id="UP000591131"/>
    </source>
</evidence>
<name>A0A7J6KTS4_PERCH</name>
<comment type="caution">
    <text evidence="2">The sequence shown here is derived from an EMBL/GenBank/DDBJ whole genome shotgun (WGS) entry which is preliminary data.</text>
</comment>
<proteinExistence type="predicted"/>
<dbReference type="EMBL" id="JAAPAO010001223">
    <property type="protein sequence ID" value="KAF4650598.1"/>
    <property type="molecule type" value="Genomic_DNA"/>
</dbReference>
<dbReference type="Gene3D" id="3.30.420.10">
    <property type="entry name" value="Ribonuclease H-like superfamily/Ribonuclease H"/>
    <property type="match status" value="1"/>
</dbReference>
<dbReference type="InterPro" id="IPR012337">
    <property type="entry name" value="RNaseH-like_sf"/>
</dbReference>
<organism evidence="2 3">
    <name type="scientific">Perkinsus chesapeaki</name>
    <name type="common">Clam parasite</name>
    <name type="synonym">Perkinsus andrewsi</name>
    <dbReference type="NCBI Taxonomy" id="330153"/>
    <lineage>
        <taxon>Eukaryota</taxon>
        <taxon>Sar</taxon>
        <taxon>Alveolata</taxon>
        <taxon>Perkinsozoa</taxon>
        <taxon>Perkinsea</taxon>
        <taxon>Perkinsida</taxon>
        <taxon>Perkinsidae</taxon>
        <taxon>Perkinsus</taxon>
    </lineage>
</organism>
<feature type="chain" id="PRO_5029665136" description="RNase H type-1 domain-containing protein" evidence="1">
    <location>
        <begin position="17"/>
        <end position="200"/>
    </location>
</feature>
<dbReference type="OrthoDB" id="10500713at2759"/>
<protein>
    <recommendedName>
        <fullName evidence="4">RNase H type-1 domain-containing protein</fullName>
    </recommendedName>
</protein>
<dbReference type="InterPro" id="IPR036397">
    <property type="entry name" value="RNaseH_sf"/>
</dbReference>
<evidence type="ECO:0000313" key="2">
    <source>
        <dbReference type="EMBL" id="KAF4650598.1"/>
    </source>
</evidence>
<reference evidence="2 3" key="1">
    <citation type="submission" date="2020-04" db="EMBL/GenBank/DDBJ databases">
        <title>Perkinsus chesapeaki whole genome sequence.</title>
        <authorList>
            <person name="Bogema D.R."/>
        </authorList>
    </citation>
    <scope>NUCLEOTIDE SEQUENCE [LARGE SCALE GENOMIC DNA]</scope>
    <source>
        <strain evidence="2">ATCC PRA-425</strain>
    </source>
</reference>
<dbReference type="Proteomes" id="UP000591131">
    <property type="component" value="Unassembled WGS sequence"/>
</dbReference>
<evidence type="ECO:0008006" key="4">
    <source>
        <dbReference type="Google" id="ProtNLM"/>
    </source>
</evidence>
<accession>A0A7J6KTS4</accession>
<feature type="signal peptide" evidence="1">
    <location>
        <begin position="1"/>
        <end position="16"/>
    </location>
</feature>
<sequence length="200" mass="22044">MGIWLAAVTAARQAGASSILILSDCLRAIDCLTRKNGCRLEGNSLVQDVLRRLRDLALPIFIKYTPSKQTEGNRRADSAARTAAVHGLDAELAVPVAREALSGILANRLSARSDQQYELEAHACPFCDAGEQEDIMHFLYRCHRWCVQRQPLKAAVLVRGLGWPVLHGDALIRDRSLANAVELFISSTRRLEKGNPAEMT</sequence>